<feature type="transmembrane region" description="Helical" evidence="2">
    <location>
        <begin position="15"/>
        <end position="35"/>
    </location>
</feature>
<name>A0A6V7NWU5_ANACO</name>
<evidence type="ECO:0000256" key="2">
    <source>
        <dbReference type="SAM" id="Phobius"/>
    </source>
</evidence>
<feature type="compositionally biased region" description="Polar residues" evidence="1">
    <location>
        <begin position="74"/>
        <end position="95"/>
    </location>
</feature>
<accession>A0A6V7NWU5</accession>
<organism evidence="3">
    <name type="scientific">Ananas comosus var. bracteatus</name>
    <name type="common">red pineapple</name>
    <dbReference type="NCBI Taxonomy" id="296719"/>
    <lineage>
        <taxon>Eukaryota</taxon>
        <taxon>Viridiplantae</taxon>
        <taxon>Streptophyta</taxon>
        <taxon>Embryophyta</taxon>
        <taxon>Tracheophyta</taxon>
        <taxon>Spermatophyta</taxon>
        <taxon>Magnoliopsida</taxon>
        <taxon>Liliopsida</taxon>
        <taxon>Poales</taxon>
        <taxon>Bromeliaceae</taxon>
        <taxon>Bromelioideae</taxon>
        <taxon>Ananas</taxon>
    </lineage>
</organism>
<sequence length="144" mass="15780">MRFSETKTLWNEWEIRVLVLASLFLQLFLISLGGVRKRNVSATIGLLLWLFYLMADSIAIYALGYLSHNQDMSGVPDNNPTSAPSGRRSFSSTLAAKTRSRHSPSRTTSCGRGSCSTWVLKSSSQSTSSPNHCCLGPRSSSPGY</sequence>
<dbReference type="EMBL" id="LR862142">
    <property type="protein sequence ID" value="CAD1823092.1"/>
    <property type="molecule type" value="Genomic_DNA"/>
</dbReference>
<evidence type="ECO:0008006" key="4">
    <source>
        <dbReference type="Google" id="ProtNLM"/>
    </source>
</evidence>
<gene>
    <name evidence="3" type="ORF">CB5_LOCUS6303</name>
</gene>
<feature type="compositionally biased region" description="Polar residues" evidence="1">
    <location>
        <begin position="110"/>
        <end position="131"/>
    </location>
</feature>
<keyword evidence="2" id="KW-1133">Transmembrane helix</keyword>
<evidence type="ECO:0000313" key="3">
    <source>
        <dbReference type="EMBL" id="CAD1823092.1"/>
    </source>
</evidence>
<evidence type="ECO:0000256" key="1">
    <source>
        <dbReference type="SAM" id="MobiDB-lite"/>
    </source>
</evidence>
<dbReference type="AlphaFoldDB" id="A0A6V7NWU5"/>
<reference evidence="3" key="1">
    <citation type="submission" date="2020-07" db="EMBL/GenBank/DDBJ databases">
        <authorList>
            <person name="Lin J."/>
        </authorList>
    </citation>
    <scope>NUCLEOTIDE SEQUENCE</scope>
</reference>
<feature type="transmembrane region" description="Helical" evidence="2">
    <location>
        <begin position="47"/>
        <end position="66"/>
    </location>
</feature>
<dbReference type="PANTHER" id="PTHR31325">
    <property type="entry name" value="OS01G0798800 PROTEIN-RELATED"/>
    <property type="match status" value="1"/>
</dbReference>
<keyword evidence="2" id="KW-0812">Transmembrane</keyword>
<proteinExistence type="predicted"/>
<protein>
    <recommendedName>
        <fullName evidence="4">DUF4220 domain-containing protein</fullName>
    </recommendedName>
</protein>
<keyword evidence="2" id="KW-0472">Membrane</keyword>
<feature type="region of interest" description="Disordered" evidence="1">
    <location>
        <begin position="74"/>
        <end position="144"/>
    </location>
</feature>